<reference evidence="4" key="2">
    <citation type="submission" date="2016-10" db="EMBL/GenBank/DDBJ databases">
        <authorList>
            <person name="Wibberg D."/>
        </authorList>
    </citation>
    <scope>NUCLEOTIDE SEQUENCE [LARGE SCALE GENOMIC DNA]</scope>
</reference>
<evidence type="ECO:0000313" key="2">
    <source>
        <dbReference type="EMBL" id="SEI19516.1"/>
    </source>
</evidence>
<proteinExistence type="predicted"/>
<gene>
    <name evidence="2" type="ORF">RTCCBAU85039_6175</name>
    <name evidence="3" type="ORF">SAMN05216228_10468</name>
</gene>
<feature type="region of interest" description="Disordered" evidence="1">
    <location>
        <begin position="77"/>
        <end position="109"/>
    </location>
</feature>
<feature type="region of interest" description="Disordered" evidence="1">
    <location>
        <begin position="1"/>
        <end position="24"/>
    </location>
</feature>
<dbReference type="EMBL" id="FOCV01000046">
    <property type="protein sequence ID" value="SEP17647.1"/>
    <property type="molecule type" value="Genomic_DNA"/>
</dbReference>
<dbReference type="AlphaFoldDB" id="A0A1H8VQY6"/>
<feature type="compositionally biased region" description="Polar residues" evidence="1">
    <location>
        <begin position="100"/>
        <end position="109"/>
    </location>
</feature>
<dbReference type="Proteomes" id="UP000183063">
    <property type="component" value="Unassembled WGS sequence"/>
</dbReference>
<evidence type="ECO:0000313" key="4">
    <source>
        <dbReference type="Proteomes" id="UP000183063"/>
    </source>
</evidence>
<sequence>MAVAKAGDDRTAPVGPKHREGRRGEAFLFARNDGDLGPRSTCRVGWVPAGDESFGAPLREYERGVAALRPDMPHRAREWSPVVKGKGYGNGGPHPEIPANGTSWVGNLS</sequence>
<evidence type="ECO:0000313" key="3">
    <source>
        <dbReference type="EMBL" id="SEP17647.1"/>
    </source>
</evidence>
<name>A0A1H8VQY6_9HYPH</name>
<accession>A0A1H8VQY6</accession>
<evidence type="ECO:0000313" key="5">
    <source>
        <dbReference type="Proteomes" id="UP000198939"/>
    </source>
</evidence>
<organism evidence="2 4">
    <name type="scientific">Rhizobium tibeticum</name>
    <dbReference type="NCBI Taxonomy" id="501024"/>
    <lineage>
        <taxon>Bacteria</taxon>
        <taxon>Pseudomonadati</taxon>
        <taxon>Pseudomonadota</taxon>
        <taxon>Alphaproteobacteria</taxon>
        <taxon>Hyphomicrobiales</taxon>
        <taxon>Rhizobiaceae</taxon>
        <taxon>Rhizobium/Agrobacterium group</taxon>
        <taxon>Rhizobium</taxon>
    </lineage>
</organism>
<reference evidence="3 5" key="1">
    <citation type="submission" date="2016-10" db="EMBL/GenBank/DDBJ databases">
        <authorList>
            <person name="Varghese N."/>
            <person name="Submissions S."/>
        </authorList>
    </citation>
    <scope>NUCLEOTIDE SEQUENCE [LARGE SCALE GENOMIC DNA]</scope>
    <source>
        <strain evidence="3 5">CGMCC 1.7071</strain>
    </source>
</reference>
<dbReference type="EMBL" id="FNXB01000058">
    <property type="protein sequence ID" value="SEI19516.1"/>
    <property type="molecule type" value="Genomic_DNA"/>
</dbReference>
<evidence type="ECO:0000256" key="1">
    <source>
        <dbReference type="SAM" id="MobiDB-lite"/>
    </source>
</evidence>
<protein>
    <submittedName>
        <fullName evidence="2">Uncharacterized protein</fullName>
    </submittedName>
</protein>
<feature type="compositionally biased region" description="Basic and acidic residues" evidence="1">
    <location>
        <begin position="1"/>
        <end position="11"/>
    </location>
</feature>
<reference evidence="2" key="3">
    <citation type="submission" date="2016-10" db="EMBL/GenBank/DDBJ databases">
        <authorList>
            <person name="de Groot N.N."/>
        </authorList>
    </citation>
    <scope>NUCLEOTIDE SEQUENCE [LARGE SCALE GENOMIC DNA]</scope>
    <source>
        <strain evidence="2">CCBAU85039</strain>
    </source>
</reference>
<dbReference type="STRING" id="501024.RTCCBAU85039_6175"/>
<keyword evidence="5" id="KW-1185">Reference proteome</keyword>
<dbReference type="Proteomes" id="UP000198939">
    <property type="component" value="Unassembled WGS sequence"/>
</dbReference>